<feature type="transmembrane region" description="Helical" evidence="1">
    <location>
        <begin position="198"/>
        <end position="217"/>
    </location>
</feature>
<keyword evidence="1" id="KW-0472">Membrane</keyword>
<evidence type="ECO:0000313" key="4">
    <source>
        <dbReference type="Proteomes" id="UP000244248"/>
    </source>
</evidence>
<dbReference type="RefSeq" id="WP_107938699.1">
    <property type="nucleotide sequence ID" value="NZ_QANS01000001.1"/>
</dbReference>
<keyword evidence="4" id="KW-1185">Reference proteome</keyword>
<feature type="transmembrane region" description="Helical" evidence="1">
    <location>
        <begin position="34"/>
        <end position="52"/>
    </location>
</feature>
<dbReference type="AlphaFoldDB" id="A0A2T5MK98"/>
<evidence type="ECO:0000256" key="1">
    <source>
        <dbReference type="SAM" id="Phobius"/>
    </source>
</evidence>
<feature type="transmembrane region" description="Helical" evidence="1">
    <location>
        <begin position="58"/>
        <end position="79"/>
    </location>
</feature>
<accession>A0A2T5MK98</accession>
<dbReference type="PANTHER" id="PTHR43081">
    <property type="entry name" value="ADENYLATE CYCLASE, TERMINAL-DIFFERENTIATION SPECIFIC-RELATED"/>
    <property type="match status" value="1"/>
</dbReference>
<dbReference type="GO" id="GO:0004016">
    <property type="term" value="F:adenylate cyclase activity"/>
    <property type="evidence" value="ECO:0007669"/>
    <property type="project" value="UniProtKB-ARBA"/>
</dbReference>
<sequence>MQDLDLSFLIVALLSLGLAIIVFVTDPRSRASRALALAMGIIAPDVLISGIGREAGVLPLFWIETLGAIFESVAILAGIEWGRRIGESSVVGGWRKAVNVLFRISQGLIVIFGLMRLGYLMIAPDLAVANHSGFVRTSGLEFALFMPFLGLSMLLSSIAIIILFFVQSDRAESVRLKALLIAAPFFLVSLILNQHWLTLSLTIGLLIFLYGSVRYLIIQSERGKFMSQFISPEVARMMRAEDPNALLHRERRGISVVVCDIRGFTAYARERDSSQVVDLLEAFYKAVGQVTDAHQSTVKDHAGDGILILVGAPVPLKDTASVAIALAQDIMRLARPLLRAQSDELGLGVGVATGATTIGAIQGAGRLEYVAVGNAVNLAARLCQRAEDGEVLLDEGTRRALADEHSLSVQDRAPEPLKGFAEPVPVYSLT</sequence>
<dbReference type="CDD" id="cd07302">
    <property type="entry name" value="CHD"/>
    <property type="match status" value="1"/>
</dbReference>
<dbReference type="InterPro" id="IPR029787">
    <property type="entry name" value="Nucleotide_cyclase"/>
</dbReference>
<dbReference type="GO" id="GO:0006171">
    <property type="term" value="P:cAMP biosynthetic process"/>
    <property type="evidence" value="ECO:0007669"/>
    <property type="project" value="TreeGrafter"/>
</dbReference>
<evidence type="ECO:0000259" key="2">
    <source>
        <dbReference type="PROSITE" id="PS50125"/>
    </source>
</evidence>
<reference evidence="3 4" key="1">
    <citation type="submission" date="2018-04" db="EMBL/GenBank/DDBJ databases">
        <title>Novel species isolated from glacier.</title>
        <authorList>
            <person name="Liu Q."/>
            <person name="Xin Y.-H."/>
        </authorList>
    </citation>
    <scope>NUCLEOTIDE SEQUENCE [LARGE SCALE GENOMIC DNA]</scope>
    <source>
        <strain evidence="3 4">GT1R17</strain>
    </source>
</reference>
<feature type="transmembrane region" description="Helical" evidence="1">
    <location>
        <begin position="6"/>
        <end position="25"/>
    </location>
</feature>
<proteinExistence type="predicted"/>
<feature type="domain" description="Guanylate cyclase" evidence="2">
    <location>
        <begin position="255"/>
        <end position="383"/>
    </location>
</feature>
<protein>
    <recommendedName>
        <fullName evidence="2">Guanylate cyclase domain-containing protein</fullName>
    </recommendedName>
</protein>
<keyword evidence="1" id="KW-0812">Transmembrane</keyword>
<dbReference type="SUPFAM" id="SSF55073">
    <property type="entry name" value="Nucleotide cyclase"/>
    <property type="match status" value="1"/>
</dbReference>
<dbReference type="OrthoDB" id="9789782at2"/>
<dbReference type="Pfam" id="PF00211">
    <property type="entry name" value="Guanylate_cyc"/>
    <property type="match status" value="1"/>
</dbReference>
<evidence type="ECO:0000313" key="3">
    <source>
        <dbReference type="EMBL" id="PTU32992.1"/>
    </source>
</evidence>
<dbReference type="SMART" id="SM00044">
    <property type="entry name" value="CYCc"/>
    <property type="match status" value="1"/>
</dbReference>
<dbReference type="PANTHER" id="PTHR43081:SF20">
    <property type="entry name" value="TWO-COMPONENT RESPONSE REGULATOR"/>
    <property type="match status" value="1"/>
</dbReference>
<keyword evidence="1" id="KW-1133">Transmembrane helix</keyword>
<feature type="transmembrane region" description="Helical" evidence="1">
    <location>
        <begin position="173"/>
        <end position="192"/>
    </location>
</feature>
<dbReference type="GO" id="GO:0035556">
    <property type="term" value="P:intracellular signal transduction"/>
    <property type="evidence" value="ECO:0007669"/>
    <property type="project" value="InterPro"/>
</dbReference>
<comment type="caution">
    <text evidence="3">The sequence shown here is derived from an EMBL/GenBank/DDBJ whole genome shotgun (WGS) entry which is preliminary data.</text>
</comment>
<feature type="transmembrane region" description="Helical" evidence="1">
    <location>
        <begin position="142"/>
        <end position="166"/>
    </location>
</feature>
<name>A0A2T5MK98_9GAMM</name>
<dbReference type="InterPro" id="IPR050697">
    <property type="entry name" value="Adenylyl/Guanylyl_Cyclase_3/4"/>
</dbReference>
<dbReference type="Gene3D" id="3.30.70.1230">
    <property type="entry name" value="Nucleotide cyclase"/>
    <property type="match status" value="1"/>
</dbReference>
<organism evidence="3 4">
    <name type="scientific">Stenotrophobium rhamnosiphilum</name>
    <dbReference type="NCBI Taxonomy" id="2029166"/>
    <lineage>
        <taxon>Bacteria</taxon>
        <taxon>Pseudomonadati</taxon>
        <taxon>Pseudomonadota</taxon>
        <taxon>Gammaproteobacteria</taxon>
        <taxon>Nevskiales</taxon>
        <taxon>Nevskiaceae</taxon>
        <taxon>Stenotrophobium</taxon>
    </lineage>
</organism>
<dbReference type="PROSITE" id="PS50125">
    <property type="entry name" value="GUANYLATE_CYCLASE_2"/>
    <property type="match status" value="1"/>
</dbReference>
<dbReference type="InterPro" id="IPR001054">
    <property type="entry name" value="A/G_cyclase"/>
</dbReference>
<dbReference type="Proteomes" id="UP000244248">
    <property type="component" value="Unassembled WGS sequence"/>
</dbReference>
<feature type="transmembrane region" description="Helical" evidence="1">
    <location>
        <begin position="100"/>
        <end position="122"/>
    </location>
</feature>
<dbReference type="EMBL" id="QANS01000001">
    <property type="protein sequence ID" value="PTU32992.1"/>
    <property type="molecule type" value="Genomic_DNA"/>
</dbReference>
<gene>
    <name evidence="3" type="ORF">CJD38_02440</name>
</gene>